<dbReference type="EMBL" id="MU827302">
    <property type="protein sequence ID" value="KAJ7365628.1"/>
    <property type="molecule type" value="Genomic_DNA"/>
</dbReference>
<reference evidence="1" key="1">
    <citation type="submission" date="2023-01" db="EMBL/GenBank/DDBJ databases">
        <title>Genome assembly of the deep-sea coral Lophelia pertusa.</title>
        <authorList>
            <person name="Herrera S."/>
            <person name="Cordes E."/>
        </authorList>
    </citation>
    <scope>NUCLEOTIDE SEQUENCE</scope>
    <source>
        <strain evidence="1">USNM1676648</strain>
        <tissue evidence="1">Polyp</tissue>
    </source>
</reference>
<accession>A0A9W9YSV8</accession>
<protein>
    <submittedName>
        <fullName evidence="1">Uncharacterized protein</fullName>
    </submittedName>
</protein>
<name>A0A9W9YSV8_9CNID</name>
<evidence type="ECO:0000313" key="2">
    <source>
        <dbReference type="Proteomes" id="UP001163046"/>
    </source>
</evidence>
<organism evidence="1 2">
    <name type="scientific">Desmophyllum pertusum</name>
    <dbReference type="NCBI Taxonomy" id="174260"/>
    <lineage>
        <taxon>Eukaryota</taxon>
        <taxon>Metazoa</taxon>
        <taxon>Cnidaria</taxon>
        <taxon>Anthozoa</taxon>
        <taxon>Hexacorallia</taxon>
        <taxon>Scleractinia</taxon>
        <taxon>Caryophylliina</taxon>
        <taxon>Caryophylliidae</taxon>
        <taxon>Desmophyllum</taxon>
    </lineage>
</organism>
<comment type="caution">
    <text evidence="1">The sequence shown here is derived from an EMBL/GenBank/DDBJ whole genome shotgun (WGS) entry which is preliminary data.</text>
</comment>
<keyword evidence="2" id="KW-1185">Reference proteome</keyword>
<dbReference type="Proteomes" id="UP001163046">
    <property type="component" value="Unassembled WGS sequence"/>
</dbReference>
<evidence type="ECO:0000313" key="1">
    <source>
        <dbReference type="EMBL" id="KAJ7365628.1"/>
    </source>
</evidence>
<sequence length="123" mass="13631">MSHKLSPIMSNTLLQSPRTIGKRLSKSLQDHVCYIVSQSVLCTTVSSHGDANTARMQLDLPDRLSSHLPRVLLQGENYCTFLLSRPMQGNMRFILPYTLLFTAATSHPAPSISTTKRAHTHVG</sequence>
<gene>
    <name evidence="1" type="ORF">OS493_002336</name>
</gene>
<dbReference type="AlphaFoldDB" id="A0A9W9YSV8"/>
<proteinExistence type="predicted"/>